<dbReference type="Pfam" id="PF01098">
    <property type="entry name" value="FTSW_RODA_SPOVE"/>
    <property type="match status" value="1"/>
</dbReference>
<gene>
    <name evidence="17" type="ORF">UR64_C0005G0033</name>
</gene>
<dbReference type="InterPro" id="IPR001182">
    <property type="entry name" value="FtsW/RodA"/>
</dbReference>
<feature type="transmembrane region" description="Helical" evidence="16">
    <location>
        <begin position="167"/>
        <end position="183"/>
    </location>
</feature>
<evidence type="ECO:0000256" key="2">
    <source>
        <dbReference type="ARBA" id="ARBA00022676"/>
    </source>
</evidence>
<keyword evidence="7 16" id="KW-1133">Transmembrane helix</keyword>
<evidence type="ECO:0000256" key="4">
    <source>
        <dbReference type="ARBA" id="ARBA00022692"/>
    </source>
</evidence>
<dbReference type="PANTHER" id="PTHR30474">
    <property type="entry name" value="CELL CYCLE PROTEIN"/>
    <property type="match status" value="1"/>
</dbReference>
<evidence type="ECO:0000256" key="1">
    <source>
        <dbReference type="ARBA" id="ARBA00004141"/>
    </source>
</evidence>
<dbReference type="GO" id="GO:0032153">
    <property type="term" value="C:cell division site"/>
    <property type="evidence" value="ECO:0007669"/>
    <property type="project" value="TreeGrafter"/>
</dbReference>
<evidence type="ECO:0000256" key="7">
    <source>
        <dbReference type="ARBA" id="ARBA00022989"/>
    </source>
</evidence>
<feature type="transmembrane region" description="Helical" evidence="16">
    <location>
        <begin position="78"/>
        <end position="97"/>
    </location>
</feature>
<feature type="transmembrane region" description="Helical" evidence="16">
    <location>
        <begin position="308"/>
        <end position="334"/>
    </location>
</feature>
<feature type="transmembrane region" description="Helical" evidence="16">
    <location>
        <begin position="275"/>
        <end position="296"/>
    </location>
</feature>
<organism evidence="17 18">
    <name type="scientific">Candidatus Nomurabacteria bacterium GW2011_GWE1_35_16</name>
    <dbReference type="NCBI Taxonomy" id="1618761"/>
    <lineage>
        <taxon>Bacteria</taxon>
        <taxon>Candidatus Nomuraibacteriota</taxon>
    </lineage>
</organism>
<evidence type="ECO:0000256" key="14">
    <source>
        <dbReference type="ARBA" id="ARBA00044770"/>
    </source>
</evidence>
<feature type="transmembrane region" description="Helical" evidence="16">
    <location>
        <begin position="12"/>
        <end position="35"/>
    </location>
</feature>
<name>A0A0G0BSG2_9BACT</name>
<keyword evidence="8 16" id="KW-0472">Membrane</keyword>
<dbReference type="GO" id="GO:0008360">
    <property type="term" value="P:regulation of cell shape"/>
    <property type="evidence" value="ECO:0007669"/>
    <property type="project" value="UniProtKB-KW"/>
</dbReference>
<comment type="caution">
    <text evidence="17">The sequence shown here is derived from an EMBL/GenBank/DDBJ whole genome shotgun (WGS) entry which is preliminary data.</text>
</comment>
<evidence type="ECO:0000256" key="3">
    <source>
        <dbReference type="ARBA" id="ARBA00022679"/>
    </source>
</evidence>
<comment type="similarity">
    <text evidence="11">Belongs to the SEDS family. FtsW subfamily.</text>
</comment>
<keyword evidence="6" id="KW-0573">Peptidoglycan synthesis</keyword>
<dbReference type="GO" id="GO:0015648">
    <property type="term" value="F:lipid-linked peptidoglycan transporter activity"/>
    <property type="evidence" value="ECO:0007669"/>
    <property type="project" value="TreeGrafter"/>
</dbReference>
<dbReference type="AlphaFoldDB" id="A0A0G0BSG2"/>
<evidence type="ECO:0000313" key="17">
    <source>
        <dbReference type="EMBL" id="KKP66571.1"/>
    </source>
</evidence>
<evidence type="ECO:0000256" key="5">
    <source>
        <dbReference type="ARBA" id="ARBA00022960"/>
    </source>
</evidence>
<accession>A0A0G0BSG2</accession>
<dbReference type="EC" id="2.4.99.28" evidence="14"/>
<evidence type="ECO:0000256" key="13">
    <source>
        <dbReference type="ARBA" id="ARBA00041418"/>
    </source>
</evidence>
<dbReference type="GO" id="GO:0005886">
    <property type="term" value="C:plasma membrane"/>
    <property type="evidence" value="ECO:0007669"/>
    <property type="project" value="TreeGrafter"/>
</dbReference>
<evidence type="ECO:0000256" key="11">
    <source>
        <dbReference type="ARBA" id="ARBA00038053"/>
    </source>
</evidence>
<dbReference type="GO" id="GO:0051301">
    <property type="term" value="P:cell division"/>
    <property type="evidence" value="ECO:0007669"/>
    <property type="project" value="InterPro"/>
</dbReference>
<keyword evidence="4 16" id="KW-0812">Transmembrane</keyword>
<evidence type="ECO:0000313" key="18">
    <source>
        <dbReference type="Proteomes" id="UP000034952"/>
    </source>
</evidence>
<dbReference type="EMBL" id="LBPY01000005">
    <property type="protein sequence ID" value="KKP66571.1"/>
    <property type="molecule type" value="Genomic_DNA"/>
</dbReference>
<sequence>MASNDKNKIDKIFFGIVLSLVIIGLIMFISASLGILNKNESKFYGVMFNQVIYGLFGGLVALYFGLKIPYKFWRQYSLPLFIISIIATTLVFVPGLGMEHGGSRRWIEVFGISLQPVEFLKIGFVIYFAAWLSWVKGRVQDFRFSLLPLIVLLGIITAVLINQPDTKSLILITTTAMIMLFVSGTPWKYILGLFAVSILAFAILAFTTPYLQSRIKTFINPNENGSTSSYQIQQSLIAVGTGGIAGRGLGQSIQKFNYLPEPQGDSIFAVIGEEVGFIGGAIIICLYVAFALRGYRIAHYAPDSFSKLFVIGTITIITAQSFMNIASIIGVFPLTGVPLVFMSHGGTALLLDIGLMGIVLNISKFQKSPTLEKK</sequence>
<feature type="transmembrane region" description="Helical" evidence="16">
    <location>
        <begin position="117"/>
        <end position="135"/>
    </location>
</feature>
<keyword evidence="3" id="KW-0808">Transferase</keyword>
<feature type="transmembrane region" description="Helical" evidence="16">
    <location>
        <begin position="47"/>
        <end position="66"/>
    </location>
</feature>
<keyword evidence="2" id="KW-0328">Glycosyltransferase</keyword>
<feature type="transmembrane region" description="Helical" evidence="16">
    <location>
        <begin position="190"/>
        <end position="211"/>
    </location>
</feature>
<evidence type="ECO:0000256" key="16">
    <source>
        <dbReference type="SAM" id="Phobius"/>
    </source>
</evidence>
<keyword evidence="5" id="KW-0133">Cell shape</keyword>
<feature type="transmembrane region" description="Helical" evidence="16">
    <location>
        <begin position="340"/>
        <end position="363"/>
    </location>
</feature>
<evidence type="ECO:0000256" key="9">
    <source>
        <dbReference type="ARBA" id="ARBA00032370"/>
    </source>
</evidence>
<comment type="catalytic activity">
    <reaction evidence="15">
        <text>[GlcNAc-(1-&gt;4)-Mur2Ac(oyl-L-Ala-gamma-D-Glu-L-Lys-D-Ala-D-Ala)](n)-di-trans,octa-cis-undecaprenyl diphosphate + beta-D-GlcNAc-(1-&gt;4)-Mur2Ac(oyl-L-Ala-gamma-D-Glu-L-Lys-D-Ala-D-Ala)-di-trans,octa-cis-undecaprenyl diphosphate = [GlcNAc-(1-&gt;4)-Mur2Ac(oyl-L-Ala-gamma-D-Glu-L-Lys-D-Ala-D-Ala)](n+1)-di-trans,octa-cis-undecaprenyl diphosphate + di-trans,octa-cis-undecaprenyl diphosphate + H(+)</text>
        <dbReference type="Rhea" id="RHEA:23708"/>
        <dbReference type="Rhea" id="RHEA-COMP:9602"/>
        <dbReference type="Rhea" id="RHEA-COMP:9603"/>
        <dbReference type="ChEBI" id="CHEBI:15378"/>
        <dbReference type="ChEBI" id="CHEBI:58405"/>
        <dbReference type="ChEBI" id="CHEBI:60033"/>
        <dbReference type="ChEBI" id="CHEBI:78435"/>
        <dbReference type="EC" id="2.4.99.28"/>
    </reaction>
</comment>
<dbReference type="GO" id="GO:0009252">
    <property type="term" value="P:peptidoglycan biosynthetic process"/>
    <property type="evidence" value="ECO:0007669"/>
    <property type="project" value="UniProtKB-KW"/>
</dbReference>
<evidence type="ECO:0000256" key="6">
    <source>
        <dbReference type="ARBA" id="ARBA00022984"/>
    </source>
</evidence>
<evidence type="ECO:0000256" key="10">
    <source>
        <dbReference type="ARBA" id="ARBA00033270"/>
    </source>
</evidence>
<feature type="transmembrane region" description="Helical" evidence="16">
    <location>
        <begin position="142"/>
        <end position="161"/>
    </location>
</feature>
<comment type="subcellular location">
    <subcellularLocation>
        <location evidence="1">Membrane</location>
        <topology evidence="1">Multi-pass membrane protein</topology>
    </subcellularLocation>
</comment>
<proteinExistence type="inferred from homology"/>
<evidence type="ECO:0000256" key="15">
    <source>
        <dbReference type="ARBA" id="ARBA00049902"/>
    </source>
</evidence>
<dbReference type="PANTHER" id="PTHR30474:SF2">
    <property type="entry name" value="PEPTIDOGLYCAN GLYCOSYLTRANSFERASE FTSW-RELATED"/>
    <property type="match status" value="1"/>
</dbReference>
<evidence type="ECO:0000256" key="12">
    <source>
        <dbReference type="ARBA" id="ARBA00041185"/>
    </source>
</evidence>
<evidence type="ECO:0000256" key="8">
    <source>
        <dbReference type="ARBA" id="ARBA00023136"/>
    </source>
</evidence>
<protein>
    <recommendedName>
        <fullName evidence="12">Probable peptidoglycan glycosyltransferase FtsW</fullName>
        <ecNumber evidence="14">2.4.99.28</ecNumber>
    </recommendedName>
    <alternativeName>
        <fullName evidence="13">Cell division protein FtsW</fullName>
    </alternativeName>
    <alternativeName>
        <fullName evidence="10">Cell wall polymerase</fullName>
    </alternativeName>
    <alternativeName>
        <fullName evidence="9">Peptidoglycan polymerase</fullName>
    </alternativeName>
</protein>
<dbReference type="GO" id="GO:0008955">
    <property type="term" value="F:peptidoglycan glycosyltransferase activity"/>
    <property type="evidence" value="ECO:0007669"/>
    <property type="project" value="UniProtKB-EC"/>
</dbReference>
<reference evidence="17 18" key="1">
    <citation type="journal article" date="2015" name="Nature">
        <title>rRNA introns, odd ribosomes, and small enigmatic genomes across a large radiation of phyla.</title>
        <authorList>
            <person name="Brown C.T."/>
            <person name="Hug L.A."/>
            <person name="Thomas B.C."/>
            <person name="Sharon I."/>
            <person name="Castelle C.J."/>
            <person name="Singh A."/>
            <person name="Wilkins M.J."/>
            <person name="Williams K.H."/>
            <person name="Banfield J.F."/>
        </authorList>
    </citation>
    <scope>NUCLEOTIDE SEQUENCE [LARGE SCALE GENOMIC DNA]</scope>
</reference>
<dbReference type="Proteomes" id="UP000034952">
    <property type="component" value="Unassembled WGS sequence"/>
</dbReference>